<organism evidence="2 3">
    <name type="scientific">Owenia fusiformis</name>
    <name type="common">Polychaete worm</name>
    <dbReference type="NCBI Taxonomy" id="6347"/>
    <lineage>
        <taxon>Eukaryota</taxon>
        <taxon>Metazoa</taxon>
        <taxon>Spiralia</taxon>
        <taxon>Lophotrochozoa</taxon>
        <taxon>Annelida</taxon>
        <taxon>Polychaeta</taxon>
        <taxon>Sedentaria</taxon>
        <taxon>Canalipalpata</taxon>
        <taxon>Sabellida</taxon>
        <taxon>Oweniida</taxon>
        <taxon>Oweniidae</taxon>
        <taxon>Owenia</taxon>
    </lineage>
</organism>
<evidence type="ECO:0000313" key="2">
    <source>
        <dbReference type="EMBL" id="CAH1778697.1"/>
    </source>
</evidence>
<name>A0A8S4NCM5_OWEFU</name>
<feature type="region of interest" description="Disordered" evidence="1">
    <location>
        <begin position="49"/>
        <end position="79"/>
    </location>
</feature>
<accession>A0A8S4NCM5</accession>
<protein>
    <submittedName>
        <fullName evidence="2">Uncharacterized protein</fullName>
    </submittedName>
</protein>
<dbReference type="EMBL" id="CAIIXF020000003">
    <property type="protein sequence ID" value="CAH1778697.1"/>
    <property type="molecule type" value="Genomic_DNA"/>
</dbReference>
<gene>
    <name evidence="2" type="ORF">OFUS_LOCUS5579</name>
</gene>
<keyword evidence="3" id="KW-1185">Reference proteome</keyword>
<feature type="region of interest" description="Disordered" evidence="1">
    <location>
        <begin position="1"/>
        <end position="33"/>
    </location>
</feature>
<comment type="caution">
    <text evidence="2">The sequence shown here is derived from an EMBL/GenBank/DDBJ whole genome shotgun (WGS) entry which is preliminary data.</text>
</comment>
<proteinExistence type="predicted"/>
<reference evidence="2" key="1">
    <citation type="submission" date="2022-03" db="EMBL/GenBank/DDBJ databases">
        <authorList>
            <person name="Martin C."/>
        </authorList>
    </citation>
    <scope>NUCLEOTIDE SEQUENCE</scope>
</reference>
<feature type="non-terminal residue" evidence="2">
    <location>
        <position position="207"/>
    </location>
</feature>
<dbReference type="Proteomes" id="UP000749559">
    <property type="component" value="Unassembled WGS sequence"/>
</dbReference>
<evidence type="ECO:0000256" key="1">
    <source>
        <dbReference type="SAM" id="MobiDB-lite"/>
    </source>
</evidence>
<evidence type="ECO:0000313" key="3">
    <source>
        <dbReference type="Proteomes" id="UP000749559"/>
    </source>
</evidence>
<sequence length="207" mass="22614">MGPVKNGVVKTVSRSNAKTANKTNNGYISKPTMDKATKVPSTAMEEALRGCSHRGGTPPRPVQTRAAPIASRAEVGSSISRENNTSDVIVMQHVSQTQGEQPAVQRDALAHIMDMFSSIQQGQQTIKSSIQNVYDEIAAQEVRLMQRIEEKLSVTTDDIKIQVETVRSDLQSQINKLESANNASNSAIDMCDIVIKNIEESENENCE</sequence>
<feature type="compositionally biased region" description="Polar residues" evidence="1">
    <location>
        <begin position="12"/>
        <end position="27"/>
    </location>
</feature>
<dbReference type="AlphaFoldDB" id="A0A8S4NCM5"/>